<dbReference type="Pfam" id="PF01275">
    <property type="entry name" value="Myelin_PLP"/>
    <property type="match status" value="1"/>
</dbReference>
<gene>
    <name evidence="3" type="primary">LOC102804410</name>
</gene>
<evidence type="ECO:0000313" key="3">
    <source>
        <dbReference type="RefSeq" id="XP_006814708.1"/>
    </source>
</evidence>
<keyword evidence="1" id="KW-1133">Transmembrane helix</keyword>
<keyword evidence="1" id="KW-0472">Membrane</keyword>
<protein>
    <submittedName>
        <fullName evidence="3">Uncharacterized protein LOC102804410</fullName>
    </submittedName>
</protein>
<keyword evidence="1" id="KW-0812">Transmembrane</keyword>
<dbReference type="GeneID" id="102804410"/>
<dbReference type="PANTHER" id="PTHR11683:SF12">
    <property type="entry name" value="M6, ISOFORM F"/>
    <property type="match status" value="1"/>
</dbReference>
<organism evidence="2 3">
    <name type="scientific">Saccoglossus kowalevskii</name>
    <name type="common">Acorn worm</name>
    <dbReference type="NCBI Taxonomy" id="10224"/>
    <lineage>
        <taxon>Eukaryota</taxon>
        <taxon>Metazoa</taxon>
        <taxon>Hemichordata</taxon>
        <taxon>Enteropneusta</taxon>
        <taxon>Harrimaniidae</taxon>
        <taxon>Saccoglossus</taxon>
    </lineage>
</organism>
<keyword evidence="2" id="KW-1185">Reference proteome</keyword>
<accession>A0ABM0M3W7</accession>
<feature type="transmembrane region" description="Helical" evidence="1">
    <location>
        <begin position="12"/>
        <end position="36"/>
    </location>
</feature>
<sequence>MGCFDCLALTPFSSLIATIVLAVGLGLYCGCGLVALDKTCDMFTDTFVCCGEAEDTYESEFEQFKSALELSIYIVTPVMAVWAIALLVLSFLSTHKAKVQVYGGEKTSCGGYICNSIFIGFTYIIFLGWLLFAALTLIPLMELLSVLNSIYCFDESYKVDLNLTLYGYPVENFTDSLCDDVITAADDQMKNFCVAFNGKLTEAGDNLADKAIKAMYALKQSLPKETDCKTYIHLFNICIKPILLYGYEIWGMENMSNNNWNKIKTEKVHLKFSKHLLGLNKNTANDASEIGAFPLITEVKINMIKFWSYVIVTK</sequence>
<feature type="transmembrane region" description="Helical" evidence="1">
    <location>
        <begin position="70"/>
        <end position="92"/>
    </location>
</feature>
<evidence type="ECO:0000256" key="1">
    <source>
        <dbReference type="SAM" id="Phobius"/>
    </source>
</evidence>
<proteinExistence type="predicted"/>
<dbReference type="PANTHER" id="PTHR11683">
    <property type="entry name" value="MYELIN PROTEOLIPID"/>
    <property type="match status" value="1"/>
</dbReference>
<name>A0ABM0M3W7_SACKO</name>
<feature type="transmembrane region" description="Helical" evidence="1">
    <location>
        <begin position="112"/>
        <end position="138"/>
    </location>
</feature>
<dbReference type="InterPro" id="IPR001614">
    <property type="entry name" value="Myelin_PLP"/>
</dbReference>
<dbReference type="RefSeq" id="XP_006814708.1">
    <property type="nucleotide sequence ID" value="XM_006814645.1"/>
</dbReference>
<reference evidence="3" key="1">
    <citation type="submission" date="2025-08" db="UniProtKB">
        <authorList>
            <consortium name="RefSeq"/>
        </authorList>
    </citation>
    <scope>IDENTIFICATION</scope>
    <source>
        <tissue evidence="3">Testes</tissue>
    </source>
</reference>
<evidence type="ECO:0000313" key="2">
    <source>
        <dbReference type="Proteomes" id="UP000694865"/>
    </source>
</evidence>
<dbReference type="Proteomes" id="UP000694865">
    <property type="component" value="Unplaced"/>
</dbReference>